<evidence type="ECO:0000313" key="2">
    <source>
        <dbReference type="Proteomes" id="UP000537126"/>
    </source>
</evidence>
<accession>A0A846MQM5</accession>
<dbReference type="AlphaFoldDB" id="A0A846MQM5"/>
<gene>
    <name evidence="1" type="ORF">FHS56_001244</name>
</gene>
<protein>
    <recommendedName>
        <fullName evidence="3">DUF721 domain-containing protein</fullName>
    </recommendedName>
</protein>
<sequence length="102" mass="12188">MRDKHRIAHQKPLSFSEVLAHMIEQHQAKHRFYDMRIGDMWAQLLGPNVAEQTEKIYLRGDTLYVYLRSPVLKNQLLFARDKIKERLNAQMKREVIKKIVLC</sequence>
<comment type="caution">
    <text evidence="1">The sequence shown here is derived from an EMBL/GenBank/DDBJ whole genome shotgun (WGS) entry which is preliminary data.</text>
</comment>
<dbReference type="InterPro" id="IPR007922">
    <property type="entry name" value="DciA-like"/>
</dbReference>
<dbReference type="PANTHER" id="PTHR36456:SF1">
    <property type="entry name" value="UPF0232 PROTEIN SCO3875"/>
    <property type="match status" value="1"/>
</dbReference>
<organism evidence="1 2">
    <name type="scientific">Thermonema lapsum</name>
    <dbReference type="NCBI Taxonomy" id="28195"/>
    <lineage>
        <taxon>Bacteria</taxon>
        <taxon>Pseudomonadati</taxon>
        <taxon>Bacteroidota</taxon>
        <taxon>Cytophagia</taxon>
        <taxon>Cytophagales</taxon>
        <taxon>Thermonemataceae</taxon>
        <taxon>Thermonema</taxon>
    </lineage>
</organism>
<keyword evidence="2" id="KW-1185">Reference proteome</keyword>
<dbReference type="EMBL" id="JAASRN010000002">
    <property type="protein sequence ID" value="NIK73731.1"/>
    <property type="molecule type" value="Genomic_DNA"/>
</dbReference>
<dbReference type="Proteomes" id="UP000537126">
    <property type="component" value="Unassembled WGS sequence"/>
</dbReference>
<name>A0A846MQM5_9BACT</name>
<dbReference type="Pfam" id="PF05258">
    <property type="entry name" value="DciA"/>
    <property type="match status" value="1"/>
</dbReference>
<proteinExistence type="predicted"/>
<evidence type="ECO:0008006" key="3">
    <source>
        <dbReference type="Google" id="ProtNLM"/>
    </source>
</evidence>
<reference evidence="1 2" key="1">
    <citation type="submission" date="2020-03" db="EMBL/GenBank/DDBJ databases">
        <title>Genomic Encyclopedia of Type Strains, Phase IV (KMG-IV): sequencing the most valuable type-strain genomes for metagenomic binning, comparative biology and taxonomic classification.</title>
        <authorList>
            <person name="Goeker M."/>
        </authorList>
    </citation>
    <scope>NUCLEOTIDE SEQUENCE [LARGE SCALE GENOMIC DNA]</scope>
    <source>
        <strain evidence="1 2">DSM 5718</strain>
    </source>
</reference>
<evidence type="ECO:0000313" key="1">
    <source>
        <dbReference type="EMBL" id="NIK73731.1"/>
    </source>
</evidence>
<dbReference type="RefSeq" id="WP_166919004.1">
    <property type="nucleotide sequence ID" value="NZ_JAASRN010000002.1"/>
</dbReference>
<dbReference type="PANTHER" id="PTHR36456">
    <property type="entry name" value="UPF0232 PROTEIN SCO3875"/>
    <property type="match status" value="1"/>
</dbReference>